<dbReference type="EMBL" id="JACHHJ010000001">
    <property type="protein sequence ID" value="MBB6448779.1"/>
    <property type="molecule type" value="Genomic_DNA"/>
</dbReference>
<dbReference type="Proteomes" id="UP000568839">
    <property type="component" value="Unassembled WGS sequence"/>
</dbReference>
<comment type="caution">
    <text evidence="1">The sequence shown here is derived from an EMBL/GenBank/DDBJ whole genome shotgun (WGS) entry which is preliminary data.</text>
</comment>
<proteinExistence type="predicted"/>
<accession>A0A841PJ77</accession>
<evidence type="ECO:0000313" key="1">
    <source>
        <dbReference type="EMBL" id="MBB6448779.1"/>
    </source>
</evidence>
<gene>
    <name evidence="1" type="ORF">HNR44_000728</name>
</gene>
<keyword evidence="2" id="KW-1185">Reference proteome</keyword>
<name>A0A841PJ77_9BACL</name>
<evidence type="ECO:0000313" key="2">
    <source>
        <dbReference type="Proteomes" id="UP000568839"/>
    </source>
</evidence>
<dbReference type="AlphaFoldDB" id="A0A841PJ77"/>
<protein>
    <submittedName>
        <fullName evidence="1">Uncharacterized protein</fullName>
    </submittedName>
</protein>
<organism evidence="1 2">
    <name type="scientific">Geomicrobium halophilum</name>
    <dbReference type="NCBI Taxonomy" id="549000"/>
    <lineage>
        <taxon>Bacteria</taxon>
        <taxon>Bacillati</taxon>
        <taxon>Bacillota</taxon>
        <taxon>Bacilli</taxon>
        <taxon>Bacillales</taxon>
        <taxon>Geomicrobium</taxon>
    </lineage>
</organism>
<reference evidence="1 2" key="1">
    <citation type="submission" date="2020-08" db="EMBL/GenBank/DDBJ databases">
        <title>Genomic Encyclopedia of Type Strains, Phase IV (KMG-IV): sequencing the most valuable type-strain genomes for metagenomic binning, comparative biology and taxonomic classification.</title>
        <authorList>
            <person name="Goeker M."/>
        </authorList>
    </citation>
    <scope>NUCLEOTIDE SEQUENCE [LARGE SCALE GENOMIC DNA]</scope>
    <source>
        <strain evidence="1 2">DSM 21769</strain>
    </source>
</reference>
<sequence length="70" mass="8079">MQTFLLMRRGKSVLSCVHQQKTPHLTQDDYFEAIPLRSLHARLSDFISTLAQYFLANEPIQESNTPTSQQ</sequence>